<feature type="chain" id="PRO_5047420155" evidence="2">
    <location>
        <begin position="28"/>
        <end position="206"/>
    </location>
</feature>
<dbReference type="PROSITE" id="PS51257">
    <property type="entry name" value="PROKAR_LIPOPROTEIN"/>
    <property type="match status" value="1"/>
</dbReference>
<protein>
    <submittedName>
        <fullName evidence="3">Uncharacterized protein</fullName>
    </submittedName>
</protein>
<accession>A0ABV6NR86</accession>
<feature type="compositionally biased region" description="Low complexity" evidence="1">
    <location>
        <begin position="40"/>
        <end position="63"/>
    </location>
</feature>
<dbReference type="RefSeq" id="WP_377334386.1">
    <property type="nucleotide sequence ID" value="NZ_JBHLUE010000001.1"/>
</dbReference>
<dbReference type="EMBL" id="JBHLUE010000001">
    <property type="protein sequence ID" value="MFC0562598.1"/>
    <property type="molecule type" value="Genomic_DNA"/>
</dbReference>
<sequence length="206" mass="21411">MFRIMMRRPTAPSLRAVAGAAMVLALAAACSDPAHPPTAAPTTAGVTNTAPTDSSNAPATPEASTPPSPTYTKPPSRNLHRPPGVAKLSGSVCAYGESAIQFFATSWAASQVQPVTEGRPVRDSVWAEAVEVLGTYHTGIAKTRSKLQAAGVPKSFVVYQDLADADAAIAEGIAAARAKDDSKVIPIYLKSRTAEDHIVESCSVLE</sequence>
<comment type="caution">
    <text evidence="3">The sequence shown here is derived from an EMBL/GenBank/DDBJ whole genome shotgun (WGS) entry which is preliminary data.</text>
</comment>
<feature type="region of interest" description="Disordered" evidence="1">
    <location>
        <begin position="32"/>
        <end position="83"/>
    </location>
</feature>
<dbReference type="Proteomes" id="UP001589894">
    <property type="component" value="Unassembled WGS sequence"/>
</dbReference>
<proteinExistence type="predicted"/>
<organism evidence="3 4">
    <name type="scientific">Plantactinospora siamensis</name>
    <dbReference type="NCBI Taxonomy" id="555372"/>
    <lineage>
        <taxon>Bacteria</taxon>
        <taxon>Bacillati</taxon>
        <taxon>Actinomycetota</taxon>
        <taxon>Actinomycetes</taxon>
        <taxon>Micromonosporales</taxon>
        <taxon>Micromonosporaceae</taxon>
        <taxon>Plantactinospora</taxon>
    </lineage>
</organism>
<keyword evidence="2" id="KW-0732">Signal</keyword>
<evidence type="ECO:0000313" key="3">
    <source>
        <dbReference type="EMBL" id="MFC0562598.1"/>
    </source>
</evidence>
<evidence type="ECO:0000313" key="4">
    <source>
        <dbReference type="Proteomes" id="UP001589894"/>
    </source>
</evidence>
<gene>
    <name evidence="3" type="ORF">ACFFHU_00170</name>
</gene>
<reference evidence="3 4" key="1">
    <citation type="submission" date="2024-09" db="EMBL/GenBank/DDBJ databases">
        <authorList>
            <person name="Sun Q."/>
            <person name="Mori K."/>
        </authorList>
    </citation>
    <scope>NUCLEOTIDE SEQUENCE [LARGE SCALE GENOMIC DNA]</scope>
    <source>
        <strain evidence="3 4">TBRC 2205</strain>
    </source>
</reference>
<evidence type="ECO:0000256" key="1">
    <source>
        <dbReference type="SAM" id="MobiDB-lite"/>
    </source>
</evidence>
<name>A0ABV6NR86_9ACTN</name>
<evidence type="ECO:0000256" key="2">
    <source>
        <dbReference type="SAM" id="SignalP"/>
    </source>
</evidence>
<feature type="signal peptide" evidence="2">
    <location>
        <begin position="1"/>
        <end position="27"/>
    </location>
</feature>
<keyword evidence="4" id="KW-1185">Reference proteome</keyword>